<feature type="region of interest" description="Disordered" evidence="1">
    <location>
        <begin position="1"/>
        <end position="27"/>
    </location>
</feature>
<dbReference type="SUPFAM" id="SSF54826">
    <property type="entry name" value="Enolase N-terminal domain-like"/>
    <property type="match status" value="1"/>
</dbReference>
<organism evidence="2 3">
    <name type="scientific">Mycobacteroides abscessus MAB_030201_1075</name>
    <dbReference type="NCBI Taxonomy" id="1335410"/>
    <lineage>
        <taxon>Bacteria</taxon>
        <taxon>Bacillati</taxon>
        <taxon>Actinomycetota</taxon>
        <taxon>Actinomycetes</taxon>
        <taxon>Mycobacteriales</taxon>
        <taxon>Mycobacteriaceae</taxon>
        <taxon>Mycobacteroides</taxon>
        <taxon>Mycobacteroides abscessus</taxon>
    </lineage>
</organism>
<dbReference type="Proteomes" id="UP000019854">
    <property type="component" value="Unassembled WGS sequence"/>
</dbReference>
<proteinExistence type="predicted"/>
<sequence>MLLSDGSTGRAIAPAGASRGSGEVTDLRDGGGPFAGYDVTAAVAAAAGWRTIW</sequence>
<dbReference type="Gene3D" id="3.30.390.10">
    <property type="entry name" value="Enolase-like, N-terminal domain"/>
    <property type="match status" value="1"/>
</dbReference>
<reference evidence="2 3" key="1">
    <citation type="submission" date="2014-01" db="EMBL/GenBank/DDBJ databases">
        <authorList>
            <person name="Zelazny A."/>
            <person name="Olivier K."/>
            <person name="Sampaio E.P."/>
            <person name="Holland S.M."/>
            <person name="Tallon L.J."/>
            <person name="Sadzewicz L.K."/>
            <person name="Sengamalay N."/>
            <person name="Fraser C.M."/>
            <person name="Hine E."/>
            <person name="Shefchek K.A."/>
            <person name="Das S.P."/>
            <person name="Shallom S.J."/>
            <person name="Agrawal S."/>
            <person name="Tettelin H."/>
        </authorList>
    </citation>
    <scope>NUCLEOTIDE SEQUENCE [LARGE SCALE GENOMIC DNA]</scope>
    <source>
        <strain evidence="2 3">MAB_030201_1075</strain>
    </source>
</reference>
<dbReference type="EMBL" id="JAOX01000001">
    <property type="protein sequence ID" value="ETZ87426.1"/>
    <property type="molecule type" value="Genomic_DNA"/>
</dbReference>
<name>A0A829PL03_9MYCO</name>
<evidence type="ECO:0000256" key="1">
    <source>
        <dbReference type="SAM" id="MobiDB-lite"/>
    </source>
</evidence>
<dbReference type="AlphaFoldDB" id="A0A829PL03"/>
<accession>A0A829PL03</accession>
<evidence type="ECO:0000313" key="2">
    <source>
        <dbReference type="EMBL" id="ETZ87426.1"/>
    </source>
</evidence>
<gene>
    <name evidence="2" type="ORF">L829_0973</name>
</gene>
<dbReference type="InterPro" id="IPR029017">
    <property type="entry name" value="Enolase-like_N"/>
</dbReference>
<evidence type="ECO:0000313" key="3">
    <source>
        <dbReference type="Proteomes" id="UP000019854"/>
    </source>
</evidence>
<comment type="caution">
    <text evidence="2">The sequence shown here is derived from an EMBL/GenBank/DDBJ whole genome shotgun (WGS) entry which is preliminary data.</text>
</comment>
<protein>
    <submittedName>
        <fullName evidence="2">Enolase, N-terminal domain protein</fullName>
    </submittedName>
</protein>